<gene>
    <name evidence="1" type="ORF">PILCRDRAFT_507523</name>
</gene>
<evidence type="ECO:0000313" key="1">
    <source>
        <dbReference type="EMBL" id="KIM81299.1"/>
    </source>
</evidence>
<reference evidence="1 2" key="1">
    <citation type="submission" date="2014-04" db="EMBL/GenBank/DDBJ databases">
        <authorList>
            <consortium name="DOE Joint Genome Institute"/>
            <person name="Kuo A."/>
            <person name="Tarkka M."/>
            <person name="Buscot F."/>
            <person name="Kohler A."/>
            <person name="Nagy L.G."/>
            <person name="Floudas D."/>
            <person name="Copeland A."/>
            <person name="Barry K.W."/>
            <person name="Cichocki N."/>
            <person name="Veneault-Fourrey C."/>
            <person name="LaButti K."/>
            <person name="Lindquist E.A."/>
            <person name="Lipzen A."/>
            <person name="Lundell T."/>
            <person name="Morin E."/>
            <person name="Murat C."/>
            <person name="Sun H."/>
            <person name="Tunlid A."/>
            <person name="Henrissat B."/>
            <person name="Grigoriev I.V."/>
            <person name="Hibbett D.S."/>
            <person name="Martin F."/>
            <person name="Nordberg H.P."/>
            <person name="Cantor M.N."/>
            <person name="Hua S.X."/>
        </authorList>
    </citation>
    <scope>NUCLEOTIDE SEQUENCE [LARGE SCALE GENOMIC DNA]</scope>
    <source>
        <strain evidence="1 2">F 1598</strain>
    </source>
</reference>
<sequence length="91" mass="10145">MKNMKWVGLRVSEGHSSRVCRFLDWSERGRFEFGGGGCAVWWTVDDSGSDPGQSHGMSPYKLQSHSIGVVKPFTWLGAKPLLRTAYISVLN</sequence>
<keyword evidence="2" id="KW-1185">Reference proteome</keyword>
<dbReference type="EMBL" id="KN833000">
    <property type="protein sequence ID" value="KIM81299.1"/>
    <property type="molecule type" value="Genomic_DNA"/>
</dbReference>
<dbReference type="HOGENOM" id="CLU_2427831_0_0_1"/>
<organism evidence="1 2">
    <name type="scientific">Piloderma croceum (strain F 1598)</name>
    <dbReference type="NCBI Taxonomy" id="765440"/>
    <lineage>
        <taxon>Eukaryota</taxon>
        <taxon>Fungi</taxon>
        <taxon>Dikarya</taxon>
        <taxon>Basidiomycota</taxon>
        <taxon>Agaricomycotina</taxon>
        <taxon>Agaricomycetes</taxon>
        <taxon>Agaricomycetidae</taxon>
        <taxon>Atheliales</taxon>
        <taxon>Atheliaceae</taxon>
        <taxon>Piloderma</taxon>
    </lineage>
</organism>
<proteinExistence type="predicted"/>
<evidence type="ECO:0000313" key="2">
    <source>
        <dbReference type="Proteomes" id="UP000054166"/>
    </source>
</evidence>
<dbReference type="InParanoid" id="A0A0C3FNI4"/>
<name>A0A0C3FNI4_PILCF</name>
<dbReference type="AlphaFoldDB" id="A0A0C3FNI4"/>
<accession>A0A0C3FNI4</accession>
<reference evidence="2" key="2">
    <citation type="submission" date="2015-01" db="EMBL/GenBank/DDBJ databases">
        <title>Evolutionary Origins and Diversification of the Mycorrhizal Mutualists.</title>
        <authorList>
            <consortium name="DOE Joint Genome Institute"/>
            <consortium name="Mycorrhizal Genomics Consortium"/>
            <person name="Kohler A."/>
            <person name="Kuo A."/>
            <person name="Nagy L.G."/>
            <person name="Floudas D."/>
            <person name="Copeland A."/>
            <person name="Barry K.W."/>
            <person name="Cichocki N."/>
            <person name="Veneault-Fourrey C."/>
            <person name="LaButti K."/>
            <person name="Lindquist E.A."/>
            <person name="Lipzen A."/>
            <person name="Lundell T."/>
            <person name="Morin E."/>
            <person name="Murat C."/>
            <person name="Riley R."/>
            <person name="Ohm R."/>
            <person name="Sun H."/>
            <person name="Tunlid A."/>
            <person name="Henrissat B."/>
            <person name="Grigoriev I.V."/>
            <person name="Hibbett D.S."/>
            <person name="Martin F."/>
        </authorList>
    </citation>
    <scope>NUCLEOTIDE SEQUENCE [LARGE SCALE GENOMIC DNA]</scope>
    <source>
        <strain evidence="2">F 1598</strain>
    </source>
</reference>
<protein>
    <submittedName>
        <fullName evidence="1">Uncharacterized protein</fullName>
    </submittedName>
</protein>
<dbReference type="Proteomes" id="UP000054166">
    <property type="component" value="Unassembled WGS sequence"/>
</dbReference>